<dbReference type="AlphaFoldDB" id="A0A367LRJ3"/>
<comment type="caution">
    <text evidence="1">The sequence shown here is derived from an EMBL/GenBank/DDBJ whole genome shotgun (WGS) entry which is preliminary data.</text>
</comment>
<organism evidence="1 2">
    <name type="scientific">Ophiocordyceps polyrhachis-furcata BCC 54312</name>
    <dbReference type="NCBI Taxonomy" id="1330021"/>
    <lineage>
        <taxon>Eukaryota</taxon>
        <taxon>Fungi</taxon>
        <taxon>Dikarya</taxon>
        <taxon>Ascomycota</taxon>
        <taxon>Pezizomycotina</taxon>
        <taxon>Sordariomycetes</taxon>
        <taxon>Hypocreomycetidae</taxon>
        <taxon>Hypocreales</taxon>
        <taxon>Ophiocordycipitaceae</taxon>
        <taxon>Ophiocordyceps</taxon>
    </lineage>
</organism>
<keyword evidence="2" id="KW-1185">Reference proteome</keyword>
<protein>
    <submittedName>
        <fullName evidence="1">Uncharacterized protein</fullName>
    </submittedName>
</protein>
<evidence type="ECO:0000313" key="2">
    <source>
        <dbReference type="Proteomes" id="UP000253664"/>
    </source>
</evidence>
<accession>A0A367LRJ3</accession>
<gene>
    <name evidence="1" type="ORF">L249_1885</name>
</gene>
<reference evidence="1 2" key="1">
    <citation type="journal article" date="2015" name="BMC Genomics">
        <title>Insights from the genome of Ophiocordyceps polyrhachis-furcata to pathogenicity and host specificity in insect fungi.</title>
        <authorList>
            <person name="Wichadakul D."/>
            <person name="Kobmoo N."/>
            <person name="Ingsriswang S."/>
            <person name="Tangphatsornruang S."/>
            <person name="Chantasingh D."/>
            <person name="Luangsa-ard J.J."/>
            <person name="Eurwilaichitr L."/>
        </authorList>
    </citation>
    <scope>NUCLEOTIDE SEQUENCE [LARGE SCALE GENOMIC DNA]</scope>
    <source>
        <strain evidence="1 2">BCC 54312</strain>
    </source>
</reference>
<name>A0A367LRJ3_9HYPO</name>
<dbReference type="STRING" id="1330021.A0A367LRJ3"/>
<dbReference type="EMBL" id="LKCN02000001">
    <property type="protein sequence ID" value="RCI16852.1"/>
    <property type="molecule type" value="Genomic_DNA"/>
</dbReference>
<sequence length="139" mass="14457">MCGPQRSDRPRHGALVALRVTDRPSLRADLIFHTPGHPASTEATHATLTPSSAFDVAGLRVVIHISGDLGRPVDDCGLFRALDLPGFTSANVVELPLQEPLSLAVGGSGIIGRRVSLCSRPACGSQVVLAEGIVGFNVA</sequence>
<dbReference type="OrthoDB" id="4158189at2759"/>
<dbReference type="Proteomes" id="UP000253664">
    <property type="component" value="Unassembled WGS sequence"/>
</dbReference>
<evidence type="ECO:0000313" key="1">
    <source>
        <dbReference type="EMBL" id="RCI16852.1"/>
    </source>
</evidence>
<proteinExistence type="predicted"/>